<sequence>MSLWSSIPSKELVDSKNAKENHSISNFHQQLNHPRVGLLKRQISKPGVHQEFGYRNEGASSGSLASTFSSDDEDVLGRSNVALIGDSDITIDISSKKDESSDRSQWSNPVEFLLSCVSMSVGLGNVWRFPTTAYENGGGAFLIPYLIVLTFIGRPLYFMELALGQFSSYGGVKTWKIVPAFKGVGYGQAFGTWSIVTYYVSLMAITTFYFVQSFSIVLPWTVCDPTWSNDLCVDSSGNTSLSKIPNAQSSSEQYFYNFVLNHYDNIDDGIGLPDWRLALCLLFSWVILFLTMAKGVQSSGKVAYFTALFPYVVLITLLVRGLTLPGSITGIMYFITPKWGKLLEPKVWYNAVVQSFFSMGVGQGALQMFSSFNDFKHNIYRDAWIISLADTFTSLLAGCTIFGILGYLAHELNTDIESVVRSGSGLAFISYPDIIAKFDFAPQAFAVLFFLMLFTLGVGSAAGMAGGVITVICDQFPKFKKVYVTLVICIIGYLIGLVYITPGGQWILELVDYFGGGFVIFILVIIETIAINWIYGMRNLVRDIDFMLDQNLGIYWKFCWAFFIPVSLSSILIYSMVDLSLPTVGGVAFPYIAYVCGWMLPAIALSFIPIGFIHAVYCSRGSTLIERVRSTFRAKPTWRPKKEKYYKEWLFIKNN</sequence>
<evidence type="ECO:0000256" key="16">
    <source>
        <dbReference type="PIRSR" id="PIRSR600175-2"/>
    </source>
</evidence>
<feature type="transmembrane region" description="Helical" evidence="17">
    <location>
        <begin position="445"/>
        <end position="470"/>
    </location>
</feature>
<feature type="transmembrane region" description="Helical" evidence="17">
    <location>
        <begin position="384"/>
        <end position="409"/>
    </location>
</feature>
<feature type="binding site" evidence="15">
    <location>
        <position position="456"/>
    </location>
    <ligand>
        <name>Na(+)</name>
        <dbReference type="ChEBI" id="CHEBI:29101"/>
        <label>1</label>
    </ligand>
</feature>
<dbReference type="Pfam" id="PF00209">
    <property type="entry name" value="SNF"/>
    <property type="match status" value="1"/>
</dbReference>
<dbReference type="EMBL" id="CAXKWB010003307">
    <property type="protein sequence ID" value="CAL4068909.1"/>
    <property type="molecule type" value="Genomic_DNA"/>
</dbReference>
<feature type="binding site" evidence="15">
    <location>
        <position position="358"/>
    </location>
    <ligand>
        <name>Na(+)</name>
        <dbReference type="ChEBI" id="CHEBI:29101"/>
        <label>1</label>
    </ligand>
</feature>
<proteinExistence type="inferred from homology"/>
<comment type="caution">
    <text evidence="18">The sequence shown here is derived from an EMBL/GenBank/DDBJ whole genome shotgun (WGS) entry which is preliminary data.</text>
</comment>
<protein>
    <recommendedName>
        <fullName evidence="14">Sodium-dependent nutrient amino acid transporter 1</fullName>
    </recommendedName>
</protein>
<organism evidence="18 19">
    <name type="scientific">Meganyctiphanes norvegica</name>
    <name type="common">Northern krill</name>
    <name type="synonym">Thysanopoda norvegica</name>
    <dbReference type="NCBI Taxonomy" id="48144"/>
    <lineage>
        <taxon>Eukaryota</taxon>
        <taxon>Metazoa</taxon>
        <taxon>Ecdysozoa</taxon>
        <taxon>Arthropoda</taxon>
        <taxon>Crustacea</taxon>
        <taxon>Multicrustacea</taxon>
        <taxon>Malacostraca</taxon>
        <taxon>Eumalacostraca</taxon>
        <taxon>Eucarida</taxon>
        <taxon>Euphausiacea</taxon>
        <taxon>Euphausiidae</taxon>
        <taxon>Meganyctiphanes</taxon>
    </lineage>
</organism>
<keyword evidence="10 17" id="KW-0472">Membrane</keyword>
<feature type="transmembrane region" description="Helical" evidence="17">
    <location>
        <begin position="513"/>
        <end position="535"/>
    </location>
</feature>
<accession>A0AAV2Q1T8</accession>
<gene>
    <name evidence="18" type="ORF">MNOR_LOCUS7475</name>
</gene>
<dbReference type="GO" id="GO:0089718">
    <property type="term" value="P:amino acid import across plasma membrane"/>
    <property type="evidence" value="ECO:0007669"/>
    <property type="project" value="TreeGrafter"/>
</dbReference>
<evidence type="ECO:0000313" key="18">
    <source>
        <dbReference type="EMBL" id="CAL4068909.1"/>
    </source>
</evidence>
<evidence type="ECO:0000256" key="5">
    <source>
        <dbReference type="ARBA" id="ARBA00022847"/>
    </source>
</evidence>
<keyword evidence="11" id="KW-0325">Glycoprotein</keyword>
<evidence type="ECO:0000256" key="6">
    <source>
        <dbReference type="ARBA" id="ARBA00022970"/>
    </source>
</evidence>
<evidence type="ECO:0000256" key="13">
    <source>
        <dbReference type="ARBA" id="ARBA00037785"/>
    </source>
</evidence>
<keyword evidence="4 17" id="KW-0812">Transmembrane</keyword>
<feature type="binding site" evidence="15">
    <location>
        <position position="125"/>
    </location>
    <ligand>
        <name>Na(+)</name>
        <dbReference type="ChEBI" id="CHEBI:29101"/>
        <label>1</label>
    </ligand>
</feature>
<feature type="binding site" evidence="15">
    <location>
        <position position="460"/>
    </location>
    <ligand>
        <name>Na(+)</name>
        <dbReference type="ChEBI" id="CHEBI:29101"/>
        <label>1</label>
    </ligand>
</feature>
<feature type="transmembrane region" description="Helical" evidence="17">
    <location>
        <begin position="308"/>
        <end position="335"/>
    </location>
</feature>
<evidence type="ECO:0000256" key="2">
    <source>
        <dbReference type="ARBA" id="ARBA00006459"/>
    </source>
</evidence>
<keyword evidence="15" id="KW-0479">Metal-binding</keyword>
<keyword evidence="12" id="KW-0739">Sodium transport</keyword>
<dbReference type="PROSITE" id="PS00754">
    <property type="entry name" value="NA_NEUROTRAN_SYMP_2"/>
    <property type="match status" value="1"/>
</dbReference>
<evidence type="ECO:0000256" key="12">
    <source>
        <dbReference type="ARBA" id="ARBA00023201"/>
    </source>
</evidence>
<keyword evidence="5" id="KW-0769">Symport</keyword>
<keyword evidence="9" id="KW-0406">Ion transport</keyword>
<keyword evidence="16" id="KW-1015">Disulfide bond</keyword>
<evidence type="ECO:0000256" key="11">
    <source>
        <dbReference type="ARBA" id="ARBA00023180"/>
    </source>
</evidence>
<reference evidence="18 19" key="1">
    <citation type="submission" date="2024-05" db="EMBL/GenBank/DDBJ databases">
        <authorList>
            <person name="Wallberg A."/>
        </authorList>
    </citation>
    <scope>NUCLEOTIDE SEQUENCE [LARGE SCALE GENOMIC DNA]</scope>
</reference>
<evidence type="ECO:0000256" key="10">
    <source>
        <dbReference type="ARBA" id="ARBA00023136"/>
    </source>
</evidence>
<dbReference type="SUPFAM" id="SSF161070">
    <property type="entry name" value="SNF-like"/>
    <property type="match status" value="1"/>
</dbReference>
<dbReference type="InterPro" id="IPR000175">
    <property type="entry name" value="Na/ntran_symport"/>
</dbReference>
<feature type="transmembrane region" description="Helical" evidence="17">
    <location>
        <begin position="482"/>
        <end position="501"/>
    </location>
</feature>
<feature type="transmembrane region" description="Helical" evidence="17">
    <location>
        <begin position="555"/>
        <end position="577"/>
    </location>
</feature>
<comment type="function">
    <text evidence="13">Unusual broad substrate spectrum amino acid:sodium cotransporter that promotes absorption of the D isomers of essential amino acids. Neutral amino acids are the preferred substrates, especially methionine and phenylalanine.</text>
</comment>
<dbReference type="GO" id="GO:0046872">
    <property type="term" value="F:metal ion binding"/>
    <property type="evidence" value="ECO:0007669"/>
    <property type="project" value="UniProtKB-KW"/>
</dbReference>
<feature type="transmembrane region" description="Helical" evidence="17">
    <location>
        <begin position="589"/>
        <end position="617"/>
    </location>
</feature>
<evidence type="ECO:0000256" key="7">
    <source>
        <dbReference type="ARBA" id="ARBA00022989"/>
    </source>
</evidence>
<keyword evidence="8 15" id="KW-0915">Sodium</keyword>
<keyword evidence="19" id="KW-1185">Reference proteome</keyword>
<dbReference type="PANTHER" id="PTHR11616">
    <property type="entry name" value="SODIUM/CHLORIDE DEPENDENT TRANSPORTER"/>
    <property type="match status" value="1"/>
</dbReference>
<feature type="disulfide bond" evidence="16">
    <location>
        <begin position="223"/>
        <end position="232"/>
    </location>
</feature>
<dbReference type="PROSITE" id="PS50267">
    <property type="entry name" value="NA_NEUROTRAN_SYMP_3"/>
    <property type="match status" value="1"/>
</dbReference>
<feature type="transmembrane region" description="Helical" evidence="17">
    <location>
        <begin position="142"/>
        <end position="163"/>
    </location>
</feature>
<evidence type="ECO:0000256" key="8">
    <source>
        <dbReference type="ARBA" id="ARBA00023053"/>
    </source>
</evidence>
<dbReference type="Proteomes" id="UP001497623">
    <property type="component" value="Unassembled WGS sequence"/>
</dbReference>
<keyword evidence="6" id="KW-0029">Amino-acid transport</keyword>
<evidence type="ECO:0000256" key="3">
    <source>
        <dbReference type="ARBA" id="ARBA00022448"/>
    </source>
</evidence>
<dbReference type="CDD" id="cd10324">
    <property type="entry name" value="SLC6sbd"/>
    <property type="match status" value="1"/>
</dbReference>
<evidence type="ECO:0000256" key="14">
    <source>
        <dbReference type="ARBA" id="ARBA00040215"/>
    </source>
</evidence>
<feature type="transmembrane region" description="Helical" evidence="17">
    <location>
        <begin position="184"/>
        <end position="211"/>
    </location>
</feature>
<keyword evidence="3" id="KW-0813">Transport</keyword>
<comment type="similarity">
    <text evidence="2">Belongs to the sodium:neurotransmitter symporter (SNF) (TC 2.A.22) family.</text>
</comment>
<keyword evidence="7 17" id="KW-1133">Transmembrane helix</keyword>
<dbReference type="AlphaFoldDB" id="A0AAV2Q1T8"/>
<dbReference type="GO" id="GO:0015179">
    <property type="term" value="F:L-amino acid transmembrane transporter activity"/>
    <property type="evidence" value="ECO:0007669"/>
    <property type="project" value="TreeGrafter"/>
</dbReference>
<dbReference type="GO" id="GO:0005283">
    <property type="term" value="F:amino acid:sodium symporter activity"/>
    <property type="evidence" value="ECO:0007669"/>
    <property type="project" value="TreeGrafter"/>
</dbReference>
<name>A0AAV2Q1T8_MEGNR</name>
<evidence type="ECO:0000313" key="19">
    <source>
        <dbReference type="Proteomes" id="UP001497623"/>
    </source>
</evidence>
<evidence type="ECO:0000256" key="9">
    <source>
        <dbReference type="ARBA" id="ARBA00023065"/>
    </source>
</evidence>
<evidence type="ECO:0000256" key="4">
    <source>
        <dbReference type="ARBA" id="ARBA00022692"/>
    </source>
</evidence>
<feature type="transmembrane region" description="Helical" evidence="17">
    <location>
        <begin position="275"/>
        <end position="296"/>
    </location>
</feature>
<dbReference type="PRINTS" id="PR00176">
    <property type="entry name" value="NANEUSMPORT"/>
</dbReference>
<evidence type="ECO:0000256" key="1">
    <source>
        <dbReference type="ARBA" id="ARBA00004141"/>
    </source>
</evidence>
<evidence type="ECO:0000256" key="17">
    <source>
        <dbReference type="SAM" id="Phobius"/>
    </source>
</evidence>
<feature type="binding site" evidence="15">
    <location>
        <position position="121"/>
    </location>
    <ligand>
        <name>Na(+)</name>
        <dbReference type="ChEBI" id="CHEBI:29101"/>
        <label>1</label>
    </ligand>
</feature>
<dbReference type="GO" id="GO:0005886">
    <property type="term" value="C:plasma membrane"/>
    <property type="evidence" value="ECO:0007669"/>
    <property type="project" value="TreeGrafter"/>
</dbReference>
<dbReference type="InterPro" id="IPR037272">
    <property type="entry name" value="SNS_sf"/>
</dbReference>
<dbReference type="PANTHER" id="PTHR11616:SF321">
    <property type="entry name" value="SODIUM-DEPENDENT NUTRIENT AMINO ACID TRANSPORTER 1-RELATED"/>
    <property type="match status" value="1"/>
</dbReference>
<evidence type="ECO:0000256" key="15">
    <source>
        <dbReference type="PIRSR" id="PIRSR600175-1"/>
    </source>
</evidence>
<comment type="subcellular location">
    <subcellularLocation>
        <location evidence="1">Membrane</location>
        <topology evidence="1">Multi-pass membrane protein</topology>
    </subcellularLocation>
</comment>